<dbReference type="SMART" id="SM00579">
    <property type="entry name" value="FBD"/>
    <property type="match status" value="1"/>
</dbReference>
<dbReference type="EMBL" id="GL348719">
    <property type="protein sequence ID" value="EFH44834.1"/>
    <property type="molecule type" value="Genomic_DNA"/>
</dbReference>
<dbReference type="InterPro" id="IPR032675">
    <property type="entry name" value="LRR_dom_sf"/>
</dbReference>
<organism evidence="3">
    <name type="scientific">Arabidopsis lyrata subsp. lyrata</name>
    <name type="common">Lyre-leaved rock-cress</name>
    <dbReference type="NCBI Taxonomy" id="81972"/>
    <lineage>
        <taxon>Eukaryota</taxon>
        <taxon>Viridiplantae</taxon>
        <taxon>Streptophyta</taxon>
        <taxon>Embryophyta</taxon>
        <taxon>Tracheophyta</taxon>
        <taxon>Spermatophyta</taxon>
        <taxon>Magnoliopsida</taxon>
        <taxon>eudicotyledons</taxon>
        <taxon>Gunneridae</taxon>
        <taxon>Pentapetalae</taxon>
        <taxon>rosids</taxon>
        <taxon>malvids</taxon>
        <taxon>Brassicales</taxon>
        <taxon>Brassicaceae</taxon>
        <taxon>Camelineae</taxon>
        <taxon>Arabidopsis</taxon>
    </lineage>
</organism>
<dbReference type="InterPro" id="IPR006566">
    <property type="entry name" value="FBD"/>
</dbReference>
<dbReference type="InterPro" id="IPR055411">
    <property type="entry name" value="LRR_FXL15/At3g58940/PEG3-like"/>
</dbReference>
<accession>D7MIQ9</accession>
<dbReference type="PANTHER" id="PTHR31900">
    <property type="entry name" value="F-BOX/RNI SUPERFAMILY PROTEIN-RELATED"/>
    <property type="match status" value="1"/>
</dbReference>
<sequence>MEAKTPLKRFHVKCKDVVDQYWVLEWIPKVLKRGVLDIDLHIPSSRGFCENSSFYPLPSKIFESKTLVRLKIQFQDGVSIHVKRGVSLPKLKTLHLDYFRIDTSTFNKLLSACHALEELVLVNMMWGDSLEHEACPVTVSIPTLKRLKLCRSEDFYEAEFHEYEDYDEENINAGVSLSFDNPNLVYFEYSDAIVDRFKQVRFDSLVEANLRLRKTTDDQTKTDKINVTKLLMGIRNVKILYLSNDTLEGLHHKYTDRCGDKDGCLCKYENHWGAKLDVHTCLSSSPEQIEHVKHFLETMPDLEQVILYYNTPKDEDVMKVFKKLEKLPGVASANCNVQIKAKNLSLSSTSTKRGTLL</sequence>
<dbReference type="PANTHER" id="PTHR31900:SF35">
    <property type="entry name" value="(RAPE) HYPOTHETICAL PROTEIN"/>
    <property type="match status" value="1"/>
</dbReference>
<dbReference type="Gramene" id="Al_scaffold_0007_3461">
    <property type="protein sequence ID" value="Al_scaffold_0007_3461"/>
    <property type="gene ID" value="Al_scaffold_0007_3461"/>
</dbReference>
<gene>
    <name evidence="2" type="ORF">ARALYDRAFT_659406</name>
</gene>
<dbReference type="Proteomes" id="UP000008694">
    <property type="component" value="Unassembled WGS sequence"/>
</dbReference>
<dbReference type="Pfam" id="PF24758">
    <property type="entry name" value="LRR_At5g56370"/>
    <property type="match status" value="1"/>
</dbReference>
<dbReference type="SUPFAM" id="SSF52047">
    <property type="entry name" value="RNI-like"/>
    <property type="match status" value="1"/>
</dbReference>
<keyword evidence="3" id="KW-1185">Reference proteome</keyword>
<evidence type="ECO:0000313" key="2">
    <source>
        <dbReference type="EMBL" id="EFH44834.1"/>
    </source>
</evidence>
<name>D7MIQ9_ARALL</name>
<evidence type="ECO:0000259" key="1">
    <source>
        <dbReference type="SMART" id="SM00579"/>
    </source>
</evidence>
<dbReference type="InterPro" id="IPR050232">
    <property type="entry name" value="FBL13/AtMIF1-like"/>
</dbReference>
<dbReference type="Gene3D" id="3.80.10.10">
    <property type="entry name" value="Ribonuclease Inhibitor"/>
    <property type="match status" value="1"/>
</dbReference>
<dbReference type="eggNOG" id="ENOG502RRQ4">
    <property type="taxonomic scope" value="Eukaryota"/>
</dbReference>
<reference evidence="3" key="1">
    <citation type="journal article" date="2011" name="Nat. Genet.">
        <title>The Arabidopsis lyrata genome sequence and the basis of rapid genome size change.</title>
        <authorList>
            <person name="Hu T.T."/>
            <person name="Pattyn P."/>
            <person name="Bakker E.G."/>
            <person name="Cao J."/>
            <person name="Cheng J.-F."/>
            <person name="Clark R.M."/>
            <person name="Fahlgren N."/>
            <person name="Fawcett J.A."/>
            <person name="Grimwood J."/>
            <person name="Gundlach H."/>
            <person name="Haberer G."/>
            <person name="Hollister J.D."/>
            <person name="Ossowski S."/>
            <person name="Ottilar R.P."/>
            <person name="Salamov A.A."/>
            <person name="Schneeberger K."/>
            <person name="Spannagl M."/>
            <person name="Wang X."/>
            <person name="Yang L."/>
            <person name="Nasrallah M.E."/>
            <person name="Bergelson J."/>
            <person name="Carrington J.C."/>
            <person name="Gaut B.S."/>
            <person name="Schmutz J."/>
            <person name="Mayer K.F.X."/>
            <person name="Van de Peer Y."/>
            <person name="Grigoriev I.V."/>
            <person name="Nordborg M."/>
            <person name="Weigel D."/>
            <person name="Guo Y.-L."/>
        </authorList>
    </citation>
    <scope>NUCLEOTIDE SEQUENCE [LARGE SCALE GENOMIC DNA]</scope>
    <source>
        <strain evidence="3">cv. MN47</strain>
    </source>
</reference>
<proteinExistence type="predicted"/>
<dbReference type="HOGENOM" id="CLU_010721_7_4_1"/>
<feature type="domain" description="FBD" evidence="1">
    <location>
        <begin position="280"/>
        <end position="340"/>
    </location>
</feature>
<protein>
    <submittedName>
        <fullName evidence="2">Predicted protein</fullName>
    </submittedName>
</protein>
<dbReference type="AlphaFoldDB" id="D7MIQ9"/>
<evidence type="ECO:0000313" key="3">
    <source>
        <dbReference type="Proteomes" id="UP000008694"/>
    </source>
</evidence>